<protein>
    <submittedName>
        <fullName evidence="1">Uncharacterized protein</fullName>
    </submittedName>
</protein>
<name>A0A0A1FH59_9BURK</name>
<dbReference type="RefSeq" id="WP_038492056.1">
    <property type="nucleotide sequence ID" value="NZ_CP009962.1"/>
</dbReference>
<dbReference type="EMBL" id="CP009962">
    <property type="protein sequence ID" value="AIY43010.1"/>
    <property type="molecule type" value="Genomic_DNA"/>
</dbReference>
<proteinExistence type="predicted"/>
<evidence type="ECO:0000313" key="1">
    <source>
        <dbReference type="EMBL" id="AIY43010.1"/>
    </source>
</evidence>
<gene>
    <name evidence="1" type="ORF">LT85_3852</name>
</gene>
<dbReference type="Proteomes" id="UP000030302">
    <property type="component" value="Chromosome"/>
</dbReference>
<dbReference type="HOGENOM" id="CLU_193912_0_0_4"/>
<dbReference type="AlphaFoldDB" id="A0A0A1FH59"/>
<reference evidence="2" key="1">
    <citation type="journal article" date="2014" name="Soil Biol. Biochem.">
        <title>Structure and function of bacterial communities in ageing soils: Insights from the Mendocino ecological staircase.</title>
        <authorList>
            <person name="Uroz S."/>
            <person name="Tech J.J."/>
            <person name="Sawaya N.A."/>
            <person name="Frey-Klett P."/>
            <person name="Leveau J.H.J."/>
        </authorList>
    </citation>
    <scope>NUCLEOTIDE SEQUENCE [LARGE SCALE GENOMIC DNA]</scope>
    <source>
        <strain evidence="2">Cal35</strain>
    </source>
</reference>
<evidence type="ECO:0000313" key="2">
    <source>
        <dbReference type="Proteomes" id="UP000030302"/>
    </source>
</evidence>
<accession>A0A0A1FH59</accession>
<dbReference type="STRING" id="279058.LT85_3852"/>
<keyword evidence="2" id="KW-1185">Reference proteome</keyword>
<sequence length="65" mass="7579">MYPDIKRIRNNRIMVRMDHYELAIVESIANYQGEAVSTIVRQMVMKEAMAIMAEFDNDSVSRRVA</sequence>
<dbReference type="OrthoDB" id="8704583at2"/>
<dbReference type="KEGG" id="care:LT85_3852"/>
<organism evidence="1 2">
    <name type="scientific">Collimonas arenae</name>
    <dbReference type="NCBI Taxonomy" id="279058"/>
    <lineage>
        <taxon>Bacteria</taxon>
        <taxon>Pseudomonadati</taxon>
        <taxon>Pseudomonadota</taxon>
        <taxon>Betaproteobacteria</taxon>
        <taxon>Burkholderiales</taxon>
        <taxon>Oxalobacteraceae</taxon>
        <taxon>Collimonas</taxon>
    </lineage>
</organism>